<dbReference type="EMBL" id="QBKN01000005">
    <property type="protein sequence ID" value="PTX50321.1"/>
    <property type="molecule type" value="Genomic_DNA"/>
</dbReference>
<keyword evidence="1 2" id="KW-0732">Signal</keyword>
<dbReference type="OrthoDB" id="268975at2"/>
<dbReference type="AlphaFoldDB" id="A0A2T6B2N8"/>
<dbReference type="RefSeq" id="WP_107975221.1">
    <property type="nucleotide sequence ID" value="NZ_BMEZ01000005.1"/>
</dbReference>
<dbReference type="Pfam" id="PF13505">
    <property type="entry name" value="OMP_b-brl"/>
    <property type="match status" value="1"/>
</dbReference>
<gene>
    <name evidence="4" type="ORF">C8N44_105181</name>
</gene>
<proteinExistence type="predicted"/>
<organism evidence="4 5">
    <name type="scientific">Allosediminivita pacifica</name>
    <dbReference type="NCBI Taxonomy" id="1267769"/>
    <lineage>
        <taxon>Bacteria</taxon>
        <taxon>Pseudomonadati</taxon>
        <taxon>Pseudomonadota</taxon>
        <taxon>Alphaproteobacteria</taxon>
        <taxon>Rhodobacterales</taxon>
        <taxon>Paracoccaceae</taxon>
        <taxon>Allosediminivita</taxon>
    </lineage>
</organism>
<dbReference type="InterPro" id="IPR011250">
    <property type="entry name" value="OMP/PagP_B-barrel"/>
</dbReference>
<feature type="signal peptide" evidence="2">
    <location>
        <begin position="1"/>
        <end position="20"/>
    </location>
</feature>
<comment type="caution">
    <text evidence="4">The sequence shown here is derived from an EMBL/GenBank/DDBJ whole genome shotgun (WGS) entry which is preliminary data.</text>
</comment>
<protein>
    <submittedName>
        <fullName evidence="4">Opacity protein-like surface antigen</fullName>
    </submittedName>
</protein>
<evidence type="ECO:0000313" key="5">
    <source>
        <dbReference type="Proteomes" id="UP000244069"/>
    </source>
</evidence>
<keyword evidence="5" id="KW-1185">Reference proteome</keyword>
<dbReference type="Gene3D" id="2.40.160.20">
    <property type="match status" value="1"/>
</dbReference>
<feature type="domain" description="Outer membrane protein beta-barrel" evidence="3">
    <location>
        <begin position="36"/>
        <end position="191"/>
    </location>
</feature>
<evidence type="ECO:0000256" key="2">
    <source>
        <dbReference type="SAM" id="SignalP"/>
    </source>
</evidence>
<dbReference type="SUPFAM" id="SSF56925">
    <property type="entry name" value="OMPA-like"/>
    <property type="match status" value="1"/>
</dbReference>
<evidence type="ECO:0000259" key="3">
    <source>
        <dbReference type="Pfam" id="PF13505"/>
    </source>
</evidence>
<evidence type="ECO:0000313" key="4">
    <source>
        <dbReference type="EMBL" id="PTX50321.1"/>
    </source>
</evidence>
<sequence length="191" mass="19714">MKTLTSLTVMAVVAAGAAQAGSMSEPVVETPVTPVAVEPAAPVNLGGDWTGGYVGLSFGALSIEDDSDDDDSASYGVFGGYDYDFGRFVLGGELEYQGADDLSVNGVDYDGISRAKLRAGYDAGPALVYLTGGAAHVEDTTGATLGLGMDYKITDNFTIGAEYLADKFDDVDDADGDVTSDSIAIRGAFRF</sequence>
<dbReference type="InterPro" id="IPR027385">
    <property type="entry name" value="Beta-barrel_OMP"/>
</dbReference>
<name>A0A2T6B2N8_9RHOB</name>
<reference evidence="4 5" key="1">
    <citation type="submission" date="2018-04" db="EMBL/GenBank/DDBJ databases">
        <title>Genomic Encyclopedia of Archaeal and Bacterial Type Strains, Phase II (KMG-II): from individual species to whole genera.</title>
        <authorList>
            <person name="Goeker M."/>
        </authorList>
    </citation>
    <scope>NUCLEOTIDE SEQUENCE [LARGE SCALE GENOMIC DNA]</scope>
    <source>
        <strain evidence="4 5">DSM 29329</strain>
    </source>
</reference>
<dbReference type="Proteomes" id="UP000244069">
    <property type="component" value="Unassembled WGS sequence"/>
</dbReference>
<feature type="chain" id="PRO_5015538812" evidence="2">
    <location>
        <begin position="21"/>
        <end position="191"/>
    </location>
</feature>
<evidence type="ECO:0000256" key="1">
    <source>
        <dbReference type="ARBA" id="ARBA00022729"/>
    </source>
</evidence>
<accession>A0A2T6B2N8</accession>